<dbReference type="InParanoid" id="C3ZFW4"/>
<protein>
    <submittedName>
        <fullName evidence="2">Uncharacterized protein</fullName>
    </submittedName>
</protein>
<evidence type="ECO:0000313" key="2">
    <source>
        <dbReference type="EMBL" id="EEN48602.1"/>
    </source>
</evidence>
<feature type="compositionally biased region" description="Polar residues" evidence="1">
    <location>
        <begin position="84"/>
        <end position="104"/>
    </location>
</feature>
<accession>C3ZFW4</accession>
<gene>
    <name evidence="2" type="ORF">BRAFLDRAFT_68914</name>
</gene>
<dbReference type="AlphaFoldDB" id="C3ZFW4"/>
<evidence type="ECO:0000256" key="1">
    <source>
        <dbReference type="SAM" id="MobiDB-lite"/>
    </source>
</evidence>
<feature type="region of interest" description="Disordered" evidence="1">
    <location>
        <begin position="1"/>
        <end position="111"/>
    </location>
</feature>
<feature type="compositionally biased region" description="Polar residues" evidence="1">
    <location>
        <begin position="57"/>
        <end position="68"/>
    </location>
</feature>
<dbReference type="EMBL" id="GG666615">
    <property type="protein sequence ID" value="EEN48602.1"/>
    <property type="molecule type" value="Genomic_DNA"/>
</dbReference>
<sequence length="183" mass="20413">MADVCRAASEESARSSAPRGPWQQDVACLCLSRPSTRTVSCKRRQGKGARTAPKPTQRLQGGTELTTQKWKDGTELGTPPPFPTSTRPQSLQSPALTRSRTLSTIDEEGDHDQDVVIRILAENAKLRDQLKYELKETNERLTKMEDITKRQDKASADIADECDRQIQSIQFALTDNKDAQSKQ</sequence>
<name>C3ZFW4_BRAFL</name>
<proteinExistence type="predicted"/>
<reference evidence="2" key="1">
    <citation type="journal article" date="2008" name="Nature">
        <title>The amphioxus genome and the evolution of the chordate karyotype.</title>
        <authorList>
            <consortium name="US DOE Joint Genome Institute (JGI-PGF)"/>
            <person name="Putnam N.H."/>
            <person name="Butts T."/>
            <person name="Ferrier D.E.K."/>
            <person name="Furlong R.F."/>
            <person name="Hellsten U."/>
            <person name="Kawashima T."/>
            <person name="Robinson-Rechavi M."/>
            <person name="Shoguchi E."/>
            <person name="Terry A."/>
            <person name="Yu J.-K."/>
            <person name="Benito-Gutierrez E.L."/>
            <person name="Dubchak I."/>
            <person name="Garcia-Fernandez J."/>
            <person name="Gibson-Brown J.J."/>
            <person name="Grigoriev I.V."/>
            <person name="Horton A.C."/>
            <person name="de Jong P.J."/>
            <person name="Jurka J."/>
            <person name="Kapitonov V.V."/>
            <person name="Kohara Y."/>
            <person name="Kuroki Y."/>
            <person name="Lindquist E."/>
            <person name="Lucas S."/>
            <person name="Osoegawa K."/>
            <person name="Pennacchio L.A."/>
            <person name="Salamov A.A."/>
            <person name="Satou Y."/>
            <person name="Sauka-Spengler T."/>
            <person name="Schmutz J."/>
            <person name="Shin-I T."/>
            <person name="Toyoda A."/>
            <person name="Bronner-Fraser M."/>
            <person name="Fujiyama A."/>
            <person name="Holland L.Z."/>
            <person name="Holland P.W.H."/>
            <person name="Satoh N."/>
            <person name="Rokhsar D.S."/>
        </authorList>
    </citation>
    <scope>NUCLEOTIDE SEQUENCE [LARGE SCALE GENOMIC DNA]</scope>
    <source>
        <strain evidence="2">S238N-H82</strain>
        <tissue evidence="2">Testes</tissue>
    </source>
</reference>
<organism>
    <name type="scientific">Branchiostoma floridae</name>
    <name type="common">Florida lancelet</name>
    <name type="synonym">Amphioxus</name>
    <dbReference type="NCBI Taxonomy" id="7739"/>
    <lineage>
        <taxon>Eukaryota</taxon>
        <taxon>Metazoa</taxon>
        <taxon>Chordata</taxon>
        <taxon>Cephalochordata</taxon>
        <taxon>Leptocardii</taxon>
        <taxon>Amphioxiformes</taxon>
        <taxon>Branchiostomatidae</taxon>
        <taxon>Branchiostoma</taxon>
    </lineage>
</organism>